<reference evidence="9" key="2">
    <citation type="submission" date="2011-03" db="EMBL/GenBank/DDBJ databases">
        <title>The complete genome of Desulfobacca acetoxidans DSM 11109.</title>
        <authorList>
            <consortium name="US DOE Joint Genome Institute (JGI-PGF)"/>
            <person name="Lucas S."/>
            <person name="Copeland A."/>
            <person name="Lapidus A."/>
            <person name="Bruce D."/>
            <person name="Goodwin L."/>
            <person name="Pitluck S."/>
            <person name="Peters L."/>
            <person name="Kyrpides N."/>
            <person name="Mavromatis K."/>
            <person name="Ivanova N."/>
            <person name="Ovchinnikova G."/>
            <person name="Teshima H."/>
            <person name="Detter J.C."/>
            <person name="Han C."/>
            <person name="Land M."/>
            <person name="Hauser L."/>
            <person name="Markowitz V."/>
            <person name="Cheng J.-F."/>
            <person name="Hugenholtz P."/>
            <person name="Woyke T."/>
            <person name="Wu D."/>
            <person name="Spring S."/>
            <person name="Schueler E."/>
            <person name="Brambilla E."/>
            <person name="Klenk H.-P."/>
            <person name="Eisen J.A."/>
        </authorList>
    </citation>
    <scope>NUCLEOTIDE SEQUENCE [LARGE SCALE GENOMIC DNA]</scope>
    <source>
        <strain evidence="9">ATCC 700848 / DSM 11109 / ASRB2</strain>
    </source>
</reference>
<dbReference type="PANTHER" id="PTHR10491">
    <property type="entry name" value="DTDP-4-DEHYDRORHAMNOSE REDUCTASE"/>
    <property type="match status" value="1"/>
</dbReference>
<dbReference type="EC" id="1.1.1.133" evidence="3 6"/>
<proteinExistence type="inferred from homology"/>
<dbReference type="Gene3D" id="3.90.25.10">
    <property type="entry name" value="UDP-galactose 4-epimerase, domain 1"/>
    <property type="match status" value="1"/>
</dbReference>
<accession>F2NIG2</accession>
<dbReference type="eggNOG" id="COG1091">
    <property type="taxonomic scope" value="Bacteria"/>
</dbReference>
<dbReference type="Pfam" id="PF04321">
    <property type="entry name" value="RmlD_sub_bind"/>
    <property type="match status" value="1"/>
</dbReference>
<gene>
    <name evidence="8" type="ordered locus">Desac_2546</name>
</gene>
<keyword evidence="6" id="KW-0521">NADP</keyword>
<dbReference type="PANTHER" id="PTHR10491:SF4">
    <property type="entry name" value="METHIONINE ADENOSYLTRANSFERASE 2 SUBUNIT BETA"/>
    <property type="match status" value="1"/>
</dbReference>
<dbReference type="NCBIfam" id="TIGR01214">
    <property type="entry name" value="rmlD"/>
    <property type="match status" value="1"/>
</dbReference>
<dbReference type="STRING" id="880072.Desac_2546"/>
<dbReference type="GO" id="GO:0019305">
    <property type="term" value="P:dTDP-rhamnose biosynthetic process"/>
    <property type="evidence" value="ECO:0007669"/>
    <property type="project" value="UniProtKB-UniPathway"/>
</dbReference>
<evidence type="ECO:0000256" key="1">
    <source>
        <dbReference type="ARBA" id="ARBA00004781"/>
    </source>
</evidence>
<dbReference type="InterPro" id="IPR005913">
    <property type="entry name" value="dTDP_dehydrorham_reduct"/>
</dbReference>
<dbReference type="Gene3D" id="3.40.50.720">
    <property type="entry name" value="NAD(P)-binding Rossmann-like Domain"/>
    <property type="match status" value="1"/>
</dbReference>
<evidence type="ECO:0000256" key="6">
    <source>
        <dbReference type="RuleBase" id="RU364082"/>
    </source>
</evidence>
<evidence type="ECO:0000313" key="9">
    <source>
        <dbReference type="Proteomes" id="UP000000483"/>
    </source>
</evidence>
<sequence>MKIVLVGKNGLLGRECLLVLNRAHDLVALGSRELDITDAVQVEEAVRRYQPEVLINCAAYTRVDAAEQERELAYRVNVVGPRNLAASLARHGGTLLHISTDSVFDGERPVPEPYGEDDAVGPLSYYSQTKVASETVVKQELSHYIIVRTAWVYGLHGPNFLKTMLRLALSNPKPRIKVVNDQFGSLTWSYRVAEQLARIIEAGGQGIYHATAEGYATWFEVADYFLRRMGIEIQINPCTTAEYQTPAKRPKNSILENRRLKDQGLNLMRPWKTDLDEFIARYREVLLQEAMITAARS</sequence>
<name>F2NIG2_DESAR</name>
<organism evidence="8 9">
    <name type="scientific">Desulfobacca acetoxidans (strain ATCC 700848 / DSM 11109 / ASRB2)</name>
    <dbReference type="NCBI Taxonomy" id="880072"/>
    <lineage>
        <taxon>Bacteria</taxon>
        <taxon>Pseudomonadati</taxon>
        <taxon>Thermodesulfobacteriota</taxon>
        <taxon>Desulfobaccia</taxon>
        <taxon>Desulfobaccales</taxon>
        <taxon>Desulfobaccaceae</taxon>
        <taxon>Desulfobacca</taxon>
    </lineage>
</organism>
<dbReference type="AlphaFoldDB" id="F2NIG2"/>
<dbReference type="InterPro" id="IPR036291">
    <property type="entry name" value="NAD(P)-bd_dom_sf"/>
</dbReference>
<keyword evidence="9" id="KW-1185">Reference proteome</keyword>
<dbReference type="GO" id="GO:0005829">
    <property type="term" value="C:cytosol"/>
    <property type="evidence" value="ECO:0007669"/>
    <property type="project" value="TreeGrafter"/>
</dbReference>
<keyword evidence="6 8" id="KW-0560">Oxidoreductase</keyword>
<evidence type="ECO:0000256" key="4">
    <source>
        <dbReference type="ARBA" id="ARBA00017099"/>
    </source>
</evidence>
<dbReference type="GO" id="GO:0008831">
    <property type="term" value="F:dTDP-4-dehydrorhamnose reductase activity"/>
    <property type="evidence" value="ECO:0007669"/>
    <property type="project" value="UniProtKB-EC"/>
</dbReference>
<dbReference type="OrthoDB" id="9803892at2"/>
<comment type="pathway">
    <text evidence="1 6">Carbohydrate biosynthesis; dTDP-L-rhamnose biosynthesis.</text>
</comment>
<dbReference type="SUPFAM" id="SSF51735">
    <property type="entry name" value="NAD(P)-binding Rossmann-fold domains"/>
    <property type="match status" value="1"/>
</dbReference>
<evidence type="ECO:0000313" key="8">
    <source>
        <dbReference type="EMBL" id="AEB10364.1"/>
    </source>
</evidence>
<comment type="catalytic activity">
    <reaction evidence="5">
        <text>dTDP-beta-L-rhamnose + NADP(+) = dTDP-4-dehydro-beta-L-rhamnose + NADPH + H(+)</text>
        <dbReference type="Rhea" id="RHEA:21796"/>
        <dbReference type="ChEBI" id="CHEBI:15378"/>
        <dbReference type="ChEBI" id="CHEBI:57510"/>
        <dbReference type="ChEBI" id="CHEBI:57783"/>
        <dbReference type="ChEBI" id="CHEBI:58349"/>
        <dbReference type="ChEBI" id="CHEBI:62830"/>
        <dbReference type="EC" id="1.1.1.133"/>
    </reaction>
</comment>
<feature type="domain" description="RmlD-like substrate binding" evidence="7">
    <location>
        <begin position="1"/>
        <end position="283"/>
    </location>
</feature>
<evidence type="ECO:0000259" key="7">
    <source>
        <dbReference type="Pfam" id="PF04321"/>
    </source>
</evidence>
<dbReference type="EMBL" id="CP002629">
    <property type="protein sequence ID" value="AEB10364.1"/>
    <property type="molecule type" value="Genomic_DNA"/>
</dbReference>
<dbReference type="InterPro" id="IPR029903">
    <property type="entry name" value="RmlD-like-bd"/>
</dbReference>
<reference evidence="8 9" key="1">
    <citation type="journal article" date="2011" name="Stand. Genomic Sci.">
        <title>Complete genome sequence of the acetate-degrading sulfate reducer Desulfobacca acetoxidans type strain (ASRB2).</title>
        <authorList>
            <person name="Goker M."/>
            <person name="Teshima H."/>
            <person name="Lapidus A."/>
            <person name="Nolan M."/>
            <person name="Lucas S."/>
            <person name="Hammon N."/>
            <person name="Deshpande S."/>
            <person name="Cheng J.F."/>
            <person name="Tapia R."/>
            <person name="Han C."/>
            <person name="Goodwin L."/>
            <person name="Pitluck S."/>
            <person name="Huntemann M."/>
            <person name="Liolios K."/>
            <person name="Ivanova N."/>
            <person name="Pagani I."/>
            <person name="Mavromatis K."/>
            <person name="Ovchinikova G."/>
            <person name="Pati A."/>
            <person name="Chen A."/>
            <person name="Palaniappan K."/>
            <person name="Land M."/>
            <person name="Hauser L."/>
            <person name="Brambilla E.M."/>
            <person name="Rohde M."/>
            <person name="Spring S."/>
            <person name="Detter J.C."/>
            <person name="Woyke T."/>
            <person name="Bristow J."/>
            <person name="Eisen J.A."/>
            <person name="Markowitz V."/>
            <person name="Hugenholtz P."/>
            <person name="Kyrpides N.C."/>
            <person name="Klenk H.P."/>
        </authorList>
    </citation>
    <scope>NUCLEOTIDE SEQUENCE [LARGE SCALE GENOMIC DNA]</scope>
    <source>
        <strain evidence="9">ATCC 700848 / DSM 11109 / ASRB2</strain>
    </source>
</reference>
<comment type="similarity">
    <text evidence="2 6">Belongs to the dTDP-4-dehydrorhamnose reductase family.</text>
</comment>
<evidence type="ECO:0000256" key="5">
    <source>
        <dbReference type="ARBA" id="ARBA00048200"/>
    </source>
</evidence>
<comment type="function">
    <text evidence="6">Catalyzes the reduction of dTDP-6-deoxy-L-lyxo-4-hexulose to yield dTDP-L-rhamnose.</text>
</comment>
<dbReference type="Proteomes" id="UP000000483">
    <property type="component" value="Chromosome"/>
</dbReference>
<evidence type="ECO:0000256" key="2">
    <source>
        <dbReference type="ARBA" id="ARBA00010944"/>
    </source>
</evidence>
<dbReference type="UniPathway" id="UPA00124"/>
<dbReference type="HOGENOM" id="CLU_045518_1_2_7"/>
<dbReference type="CDD" id="cd05254">
    <property type="entry name" value="dTDP_HR_like_SDR_e"/>
    <property type="match status" value="1"/>
</dbReference>
<protein>
    <recommendedName>
        <fullName evidence="4 6">dTDP-4-dehydrorhamnose reductase</fullName>
        <ecNumber evidence="3 6">1.1.1.133</ecNumber>
    </recommendedName>
</protein>
<dbReference type="KEGG" id="dao:Desac_2546"/>
<dbReference type="RefSeq" id="WP_013707473.1">
    <property type="nucleotide sequence ID" value="NC_015388.1"/>
</dbReference>
<evidence type="ECO:0000256" key="3">
    <source>
        <dbReference type="ARBA" id="ARBA00012929"/>
    </source>
</evidence>